<gene>
    <name evidence="1" type="ORF">CQA58_07980</name>
</gene>
<accession>A0A3D8IUR6</accession>
<protein>
    <submittedName>
        <fullName evidence="1">Uncharacterized protein</fullName>
    </submittedName>
</protein>
<dbReference type="Proteomes" id="UP000257045">
    <property type="component" value="Unassembled WGS sequence"/>
</dbReference>
<evidence type="ECO:0000313" key="2">
    <source>
        <dbReference type="Proteomes" id="UP000257045"/>
    </source>
</evidence>
<comment type="caution">
    <text evidence="1">The sequence shown here is derived from an EMBL/GenBank/DDBJ whole genome shotgun (WGS) entry which is preliminary data.</text>
</comment>
<evidence type="ECO:0000313" key="1">
    <source>
        <dbReference type="EMBL" id="RDU68750.1"/>
    </source>
</evidence>
<dbReference type="EMBL" id="NXLV01000023">
    <property type="protein sequence ID" value="RDU68750.1"/>
    <property type="molecule type" value="Genomic_DNA"/>
</dbReference>
<name>A0A3D8IUR6_9HELI</name>
<dbReference type="RefSeq" id="WP_147288633.1">
    <property type="nucleotide sequence ID" value="NZ_NXLV01000023.1"/>
</dbReference>
<organism evidence="1 2">
    <name type="scientific">Helicobacter brantae</name>
    <dbReference type="NCBI Taxonomy" id="375927"/>
    <lineage>
        <taxon>Bacteria</taxon>
        <taxon>Pseudomonadati</taxon>
        <taxon>Campylobacterota</taxon>
        <taxon>Epsilonproteobacteria</taxon>
        <taxon>Campylobacterales</taxon>
        <taxon>Helicobacteraceae</taxon>
        <taxon>Helicobacter</taxon>
    </lineage>
</organism>
<dbReference type="AlphaFoldDB" id="A0A3D8IUR6"/>
<proteinExistence type="predicted"/>
<keyword evidence="2" id="KW-1185">Reference proteome</keyword>
<reference evidence="1 2" key="1">
    <citation type="submission" date="2018-04" db="EMBL/GenBank/DDBJ databases">
        <title>Novel Campyloabacter and Helicobacter Species and Strains.</title>
        <authorList>
            <person name="Mannion A.J."/>
            <person name="Shen Z."/>
            <person name="Fox J.G."/>
        </authorList>
    </citation>
    <scope>NUCLEOTIDE SEQUENCE [LARGE SCALE GENOMIC DNA]</scope>
    <source>
        <strain evidence="1 2">MIT 04-9366</strain>
    </source>
</reference>
<feature type="non-terminal residue" evidence="1">
    <location>
        <position position="221"/>
    </location>
</feature>
<sequence>MQIKNYKTALLSWVLVSGLCERVSADNIIFTGPNQAIDVTQDRGQIDLVYSKWKNDRVDFYYPHRKISKGLKNLFFYRVSVDNFSLTYRIYVAPCSPQTIEGRVYHSDFFVIKNGGSIPSFLLEAYIELGTRAGEIKNIDFTSFRSNFSFYFVKKGLGVLDFTMLDLAITYRTAQDDPRGNTIFYISKATETNIIPSDEMTGLNAPLLNQTLYLAGFDYLS</sequence>